<evidence type="ECO:0000313" key="6">
    <source>
        <dbReference type="EMBL" id="KTD64809.1"/>
    </source>
</evidence>
<feature type="region of interest" description="Disordered" evidence="5">
    <location>
        <begin position="134"/>
        <end position="162"/>
    </location>
</feature>
<comment type="function">
    <text evidence="1">Required for the efficient initiation of filament assembly.</text>
</comment>
<evidence type="ECO:0000256" key="3">
    <source>
        <dbReference type="ARBA" id="ARBA00022795"/>
    </source>
</evidence>
<dbReference type="EMBL" id="LNYX01000012">
    <property type="protein sequence ID" value="KTD64809.1"/>
    <property type="molecule type" value="Genomic_DNA"/>
</dbReference>
<dbReference type="STRING" id="452.Lspi_0976"/>
<protein>
    <submittedName>
        <fullName evidence="6">Flagellar biosynthesis/type III secretory pathway chaperone</fullName>
    </submittedName>
</protein>
<dbReference type="OrthoDB" id="5653052at2"/>
<dbReference type="PATRIC" id="fig|452.5.peg.1070"/>
<evidence type="ECO:0000313" key="7">
    <source>
        <dbReference type="Proteomes" id="UP000054877"/>
    </source>
</evidence>
<keyword evidence="6" id="KW-0282">Flagellum</keyword>
<comment type="similarity">
    <text evidence="2">Belongs to the FlgN family.</text>
</comment>
<evidence type="ECO:0000256" key="2">
    <source>
        <dbReference type="ARBA" id="ARBA00007703"/>
    </source>
</evidence>
<keyword evidence="7" id="KW-1185">Reference proteome</keyword>
<dbReference type="Proteomes" id="UP000054877">
    <property type="component" value="Unassembled WGS sequence"/>
</dbReference>
<keyword evidence="6" id="KW-0966">Cell projection</keyword>
<evidence type="ECO:0000256" key="5">
    <source>
        <dbReference type="SAM" id="MobiDB-lite"/>
    </source>
</evidence>
<dbReference type="AlphaFoldDB" id="A0A0W0Z6Q9"/>
<sequence>MTDVQKDFISLLEHEIALADSLIKVLEEEKIALTERQFEQLENLSETKQSLAGQLEDAQKRLMQLVGQTDITRYKQSLHDFLITCSQECADKINVLNNEFAEKLNLCREINLVNGQVITSNLVTRREIVSALTGQENAGKPDTYTASGNVKPTAGSIRHQKA</sequence>
<dbReference type="InterPro" id="IPR007809">
    <property type="entry name" value="FlgN-like"/>
</dbReference>
<dbReference type="Pfam" id="PF05130">
    <property type="entry name" value="FlgN"/>
    <property type="match status" value="1"/>
</dbReference>
<dbReference type="RefSeq" id="WP_058482910.1">
    <property type="nucleotide sequence ID" value="NZ_CAAAII010000003.1"/>
</dbReference>
<keyword evidence="3" id="KW-1005">Bacterial flagellum biogenesis</keyword>
<gene>
    <name evidence="6" type="ORF">Lspi_0976</name>
</gene>
<dbReference type="Gene3D" id="1.20.58.300">
    <property type="entry name" value="FlgN-like"/>
    <property type="match status" value="1"/>
</dbReference>
<evidence type="ECO:0000256" key="1">
    <source>
        <dbReference type="ARBA" id="ARBA00002397"/>
    </source>
</evidence>
<dbReference type="SUPFAM" id="SSF140566">
    <property type="entry name" value="FlgN-like"/>
    <property type="match status" value="1"/>
</dbReference>
<name>A0A0W0Z6Q9_LEGSP</name>
<keyword evidence="6" id="KW-0969">Cilium</keyword>
<evidence type="ECO:0000256" key="4">
    <source>
        <dbReference type="SAM" id="Coils"/>
    </source>
</evidence>
<feature type="coiled-coil region" evidence="4">
    <location>
        <begin position="9"/>
        <end position="68"/>
    </location>
</feature>
<organism evidence="6 7">
    <name type="scientific">Legionella spiritensis</name>
    <dbReference type="NCBI Taxonomy" id="452"/>
    <lineage>
        <taxon>Bacteria</taxon>
        <taxon>Pseudomonadati</taxon>
        <taxon>Pseudomonadota</taxon>
        <taxon>Gammaproteobacteria</taxon>
        <taxon>Legionellales</taxon>
        <taxon>Legionellaceae</taxon>
        <taxon>Legionella</taxon>
    </lineage>
</organism>
<dbReference type="GO" id="GO:0044780">
    <property type="term" value="P:bacterial-type flagellum assembly"/>
    <property type="evidence" value="ECO:0007669"/>
    <property type="project" value="InterPro"/>
</dbReference>
<proteinExistence type="inferred from homology"/>
<comment type="caution">
    <text evidence="6">The sequence shown here is derived from an EMBL/GenBank/DDBJ whole genome shotgun (WGS) entry which is preliminary data.</text>
</comment>
<keyword evidence="4" id="KW-0175">Coiled coil</keyword>
<dbReference type="InterPro" id="IPR036679">
    <property type="entry name" value="FlgN-like_sf"/>
</dbReference>
<accession>A0A0W0Z6Q9</accession>
<reference evidence="6 7" key="1">
    <citation type="submission" date="2015-11" db="EMBL/GenBank/DDBJ databases">
        <title>Genomic analysis of 38 Legionella species identifies large and diverse effector repertoires.</title>
        <authorList>
            <person name="Burstein D."/>
            <person name="Amaro F."/>
            <person name="Zusman T."/>
            <person name="Lifshitz Z."/>
            <person name="Cohen O."/>
            <person name="Gilbert J.A."/>
            <person name="Pupko T."/>
            <person name="Shuman H.A."/>
            <person name="Segal G."/>
        </authorList>
    </citation>
    <scope>NUCLEOTIDE SEQUENCE [LARGE SCALE GENOMIC DNA]</scope>
    <source>
        <strain evidence="6 7">Mt.St.Helens-9</strain>
    </source>
</reference>